<dbReference type="OrthoDB" id="9808747at2"/>
<dbReference type="GO" id="GO:0003677">
    <property type="term" value="F:DNA binding"/>
    <property type="evidence" value="ECO:0007669"/>
    <property type="project" value="UniProtKB-KW"/>
</dbReference>
<dbReference type="SUPFAM" id="SSF47802">
    <property type="entry name" value="DNA polymerase beta, N-terminal domain-like"/>
    <property type="match status" value="1"/>
</dbReference>
<dbReference type="InterPro" id="IPR010994">
    <property type="entry name" value="RuvA_2-like"/>
</dbReference>
<sequence>MPDTNRSPSNAEVAAKLREMAQLLEGQGANPYRIGAYLRGADTVESLGEPISRLFEAQGPEGLDALQTIGAGLAAAIAEILITGSWSQLDRLRGSIDAAKVFEQVPGVGSELAQAIHDTLHVDTLEALELACRDGRAAQVPGVGERRAQAICDSVCAILDRRRSARRRPAPVPVSEEPPIELLLDVDREYREKAVAGNLPKIAPRRFNPSGEAWLPVMHANRDGWHFTVMYSNTARAHDLHKTHDWVVIYFYDDQHAERQHTVVTETRGTLEGLRVVRGREADCLRQARR</sequence>
<feature type="domain" description="Helix-hairpin-helix DNA-binding motif class 1" evidence="3">
    <location>
        <begin position="135"/>
        <end position="154"/>
    </location>
</feature>
<evidence type="ECO:0000313" key="5">
    <source>
        <dbReference type="Proteomes" id="UP000321548"/>
    </source>
</evidence>
<dbReference type="InterPro" id="IPR010996">
    <property type="entry name" value="HHH_MUS81"/>
</dbReference>
<dbReference type="Pfam" id="PF14716">
    <property type="entry name" value="HHH_8"/>
    <property type="match status" value="1"/>
</dbReference>
<dbReference type="InterPro" id="IPR027421">
    <property type="entry name" value="DNA_pol_lamdba_lyase_dom_sf"/>
</dbReference>
<feature type="domain" description="Helix-hairpin-helix DNA-binding motif class 1" evidence="3">
    <location>
        <begin position="61"/>
        <end position="80"/>
    </location>
</feature>
<dbReference type="AlphaFoldDB" id="A0A5C8P0D6"/>
<dbReference type="RefSeq" id="WP_147703329.1">
    <property type="nucleotide sequence ID" value="NZ_VDUY01000002.1"/>
</dbReference>
<dbReference type="Gene3D" id="1.10.150.110">
    <property type="entry name" value="DNA polymerase beta, N-terminal domain-like"/>
    <property type="match status" value="1"/>
</dbReference>
<reference evidence="4 5" key="1">
    <citation type="submission" date="2019-06" db="EMBL/GenBank/DDBJ databases">
        <title>Quisquiliibacterium sp. nov., isolated from a maize field.</title>
        <authorList>
            <person name="Lin S.-Y."/>
            <person name="Tsai C.-F."/>
            <person name="Young C.-C."/>
        </authorList>
    </citation>
    <scope>NUCLEOTIDE SEQUENCE [LARGE SCALE GENOMIC DNA]</scope>
    <source>
        <strain evidence="4 5">CC-CFT501</strain>
    </source>
</reference>
<dbReference type="Gene3D" id="1.10.150.20">
    <property type="entry name" value="5' to 3' exonuclease, C-terminal subdomain"/>
    <property type="match status" value="1"/>
</dbReference>
<comment type="caution">
    <text evidence="4">The sequence shown here is derived from an EMBL/GenBank/DDBJ whole genome shotgun (WGS) entry which is preliminary data.</text>
</comment>
<organism evidence="4 5">
    <name type="scientific">Zeimonas arvi</name>
    <dbReference type="NCBI Taxonomy" id="2498847"/>
    <lineage>
        <taxon>Bacteria</taxon>
        <taxon>Pseudomonadati</taxon>
        <taxon>Pseudomonadota</taxon>
        <taxon>Betaproteobacteria</taxon>
        <taxon>Burkholderiales</taxon>
        <taxon>Burkholderiaceae</taxon>
        <taxon>Zeimonas</taxon>
    </lineage>
</organism>
<evidence type="ECO:0000313" key="4">
    <source>
        <dbReference type="EMBL" id="TXL67080.1"/>
    </source>
</evidence>
<evidence type="ECO:0000259" key="3">
    <source>
        <dbReference type="SMART" id="SM00278"/>
    </source>
</evidence>
<gene>
    <name evidence="4" type="ORF">FHP08_05540</name>
</gene>
<protein>
    <submittedName>
        <fullName evidence="4">DNA-binding protein</fullName>
    </submittedName>
</protein>
<proteinExistence type="predicted"/>
<dbReference type="SMART" id="SM00278">
    <property type="entry name" value="HhH1"/>
    <property type="match status" value="3"/>
</dbReference>
<dbReference type="Pfam" id="PF14520">
    <property type="entry name" value="HHH_5"/>
    <property type="match status" value="1"/>
</dbReference>
<dbReference type="SUPFAM" id="SSF47781">
    <property type="entry name" value="RuvA domain 2-like"/>
    <property type="match status" value="1"/>
</dbReference>
<name>A0A5C8P0D6_9BURK</name>
<evidence type="ECO:0000256" key="2">
    <source>
        <dbReference type="ARBA" id="ARBA00022705"/>
    </source>
</evidence>
<accession>A0A5C8P0D6</accession>
<dbReference type="GO" id="GO:0003887">
    <property type="term" value="F:DNA-directed DNA polymerase activity"/>
    <property type="evidence" value="ECO:0007669"/>
    <property type="project" value="InterPro"/>
</dbReference>
<dbReference type="InterPro" id="IPR003583">
    <property type="entry name" value="Hlx-hairpin-Hlx_DNA-bd_motif"/>
</dbReference>
<dbReference type="PANTHER" id="PTHR11276:SF28">
    <property type="entry name" value="DNA POLYMERASE LAMBDA"/>
    <property type="match status" value="1"/>
</dbReference>
<keyword evidence="5" id="KW-1185">Reference proteome</keyword>
<keyword evidence="1" id="KW-0237">DNA synthesis</keyword>
<dbReference type="PANTHER" id="PTHR11276">
    <property type="entry name" value="DNA POLYMERASE TYPE-X FAMILY MEMBER"/>
    <property type="match status" value="1"/>
</dbReference>
<dbReference type="InterPro" id="IPR022312">
    <property type="entry name" value="DNA_pol_X"/>
</dbReference>
<evidence type="ECO:0000256" key="1">
    <source>
        <dbReference type="ARBA" id="ARBA00022634"/>
    </source>
</evidence>
<dbReference type="Proteomes" id="UP000321548">
    <property type="component" value="Unassembled WGS sequence"/>
</dbReference>
<keyword evidence="4" id="KW-0238">DNA-binding</keyword>
<keyword evidence="2" id="KW-0235">DNA replication</keyword>
<feature type="domain" description="Helix-hairpin-helix DNA-binding motif class 1" evidence="3">
    <location>
        <begin position="100"/>
        <end position="119"/>
    </location>
</feature>
<dbReference type="EMBL" id="VDUY01000002">
    <property type="protein sequence ID" value="TXL67080.1"/>
    <property type="molecule type" value="Genomic_DNA"/>
</dbReference>
<dbReference type="GO" id="GO:0006281">
    <property type="term" value="P:DNA repair"/>
    <property type="evidence" value="ECO:0007669"/>
    <property type="project" value="InterPro"/>
</dbReference>